<feature type="transmembrane region" description="Helical" evidence="8">
    <location>
        <begin position="510"/>
        <end position="530"/>
    </location>
</feature>
<feature type="transmembrane region" description="Helical" evidence="8">
    <location>
        <begin position="192"/>
        <end position="211"/>
    </location>
</feature>
<dbReference type="Pfam" id="PF07690">
    <property type="entry name" value="MFS_1"/>
    <property type="match status" value="1"/>
</dbReference>
<feature type="transmembrane region" description="Helical" evidence="8">
    <location>
        <begin position="223"/>
        <end position="244"/>
    </location>
</feature>
<evidence type="ECO:0000256" key="4">
    <source>
        <dbReference type="ARBA" id="ARBA00022989"/>
    </source>
</evidence>
<keyword evidence="6" id="KW-0046">Antibiotic resistance</keyword>
<keyword evidence="11" id="KW-1185">Reference proteome</keyword>
<dbReference type="PANTHER" id="PTHR42718:SF9">
    <property type="entry name" value="MAJOR FACILITATOR SUPERFAMILY MULTIDRUG TRANSPORTER MFSC"/>
    <property type="match status" value="1"/>
</dbReference>
<feature type="transmembrane region" description="Helical" evidence="8">
    <location>
        <begin position="98"/>
        <end position="123"/>
    </location>
</feature>
<feature type="domain" description="Major facilitator superfamily (MFS) profile" evidence="9">
    <location>
        <begin position="97"/>
        <end position="537"/>
    </location>
</feature>
<evidence type="ECO:0000256" key="3">
    <source>
        <dbReference type="ARBA" id="ARBA00022692"/>
    </source>
</evidence>
<dbReference type="CDD" id="cd17321">
    <property type="entry name" value="MFS_MMR_MDR_like"/>
    <property type="match status" value="1"/>
</dbReference>
<gene>
    <name evidence="10" type="ORF">HFV08_08205</name>
</gene>
<evidence type="ECO:0000256" key="2">
    <source>
        <dbReference type="ARBA" id="ARBA00022448"/>
    </source>
</evidence>
<keyword evidence="5 8" id="KW-0472">Membrane</keyword>
<dbReference type="EMBL" id="JAAWWP010000004">
    <property type="protein sequence ID" value="NKI41218.1"/>
    <property type="molecule type" value="Genomic_DNA"/>
</dbReference>
<accession>A0ABX1GYR4</accession>
<evidence type="ECO:0000313" key="11">
    <source>
        <dbReference type="Proteomes" id="UP000772196"/>
    </source>
</evidence>
<feature type="transmembrane region" description="Helical" evidence="8">
    <location>
        <begin position="163"/>
        <end position="186"/>
    </location>
</feature>
<feature type="transmembrane region" description="Helical" evidence="8">
    <location>
        <begin position="250"/>
        <end position="268"/>
    </location>
</feature>
<dbReference type="Proteomes" id="UP000772196">
    <property type="component" value="Unassembled WGS sequence"/>
</dbReference>
<evidence type="ECO:0000256" key="1">
    <source>
        <dbReference type="ARBA" id="ARBA00004651"/>
    </source>
</evidence>
<evidence type="ECO:0000313" key="10">
    <source>
        <dbReference type="EMBL" id="NKI41218.1"/>
    </source>
</evidence>
<feature type="region of interest" description="Disordered" evidence="7">
    <location>
        <begin position="69"/>
        <end position="90"/>
    </location>
</feature>
<dbReference type="PANTHER" id="PTHR42718">
    <property type="entry name" value="MAJOR FACILITATOR SUPERFAMILY MULTIDRUG TRANSPORTER MFSC"/>
    <property type="match status" value="1"/>
</dbReference>
<evidence type="ECO:0000256" key="8">
    <source>
        <dbReference type="SAM" id="Phobius"/>
    </source>
</evidence>
<keyword evidence="4 8" id="KW-1133">Transmembrane helix</keyword>
<sequence>MDSGAGATTATRCGCRPPSRGPADGGPPGTGDPGSAAVGTGASVGCVMMARTSGAMAFRPLLYGAAPGEPEGMSAKTTARPVPGAPPRPRPLSPGGTLLAALLGFGLITLDATVVTVALPAIGDRLGGGMAGLQWVVDGYTLPFAALMLSTGAFADRAGATRAFALGVALFTLASAACGAAPALPVLLAARVVQGVGAAVVLPASLALVRGAYPDPARRARAVALWAAGGSVAVALGPVAGGALTTFWDWRALFLLNLPVGALVLLLLRRAPAARRRPAPVDLPGQLLAVLALTALTFAVIERGGTGLLALALAAAAFAAFLLVESRHPHPAVPLTLFRDRTAAIAVAAGAACSVAFYGAVFVFALFFQRVQGHSALYAGLMFLPMTGLISAVNLLSGRLAGRLGPRPPMLAGQLLAVAGLLLLLLVGADTPGGLLALALVPLALGCALTIPPLTAAMMDAVPAERAGLAAGVLNSARQVAGGLGIAGIGSLVEGGGAGGTTTGADFTSGLHTGLLAAAALLALTAAATWRLPRGRAAHREAGVVSASA</sequence>
<reference evidence="10 11" key="1">
    <citation type="submission" date="2020-04" db="EMBL/GenBank/DDBJ databases">
        <title>Phylogenetic Diversity and Antibacterial Activity against Ralstonia solanacearum of Endophytic Actinomycete Isolated from Moss.</title>
        <authorList>
            <person name="Zhuang X."/>
        </authorList>
    </citation>
    <scope>NUCLEOTIDE SEQUENCE [LARGE SCALE GENOMIC DNA]</scope>
    <source>
        <strain evidence="10 11">LD120</strain>
    </source>
</reference>
<feature type="transmembrane region" description="Helical" evidence="8">
    <location>
        <begin position="307"/>
        <end position="324"/>
    </location>
</feature>
<dbReference type="InterPro" id="IPR011701">
    <property type="entry name" value="MFS"/>
</dbReference>
<evidence type="ECO:0000256" key="5">
    <source>
        <dbReference type="ARBA" id="ARBA00023136"/>
    </source>
</evidence>
<name>A0ABX1GYR4_9ACTN</name>
<feature type="region of interest" description="Disordered" evidence="7">
    <location>
        <begin position="1"/>
        <end position="36"/>
    </location>
</feature>
<dbReference type="PROSITE" id="PS50850">
    <property type="entry name" value="MFS"/>
    <property type="match status" value="1"/>
</dbReference>
<protein>
    <submittedName>
        <fullName evidence="10">MFS transporter</fullName>
    </submittedName>
</protein>
<comment type="subcellular location">
    <subcellularLocation>
        <location evidence="1">Cell membrane</location>
        <topology evidence="1">Multi-pass membrane protein</topology>
    </subcellularLocation>
</comment>
<keyword evidence="3 8" id="KW-0812">Transmembrane</keyword>
<dbReference type="Gene3D" id="1.20.1720.10">
    <property type="entry name" value="Multidrug resistance protein D"/>
    <property type="match status" value="1"/>
</dbReference>
<keyword evidence="2" id="KW-0813">Transport</keyword>
<proteinExistence type="predicted"/>
<feature type="transmembrane region" description="Helical" evidence="8">
    <location>
        <begin position="345"/>
        <end position="369"/>
    </location>
</feature>
<dbReference type="InterPro" id="IPR036259">
    <property type="entry name" value="MFS_trans_sf"/>
</dbReference>
<dbReference type="InterPro" id="IPR020846">
    <property type="entry name" value="MFS_dom"/>
</dbReference>
<dbReference type="SUPFAM" id="SSF103473">
    <property type="entry name" value="MFS general substrate transporter"/>
    <property type="match status" value="1"/>
</dbReference>
<feature type="transmembrane region" description="Helical" evidence="8">
    <location>
        <begin position="375"/>
        <end position="397"/>
    </location>
</feature>
<feature type="transmembrane region" description="Helical" evidence="8">
    <location>
        <begin position="135"/>
        <end position="156"/>
    </location>
</feature>
<feature type="transmembrane region" description="Helical" evidence="8">
    <location>
        <begin position="409"/>
        <end position="429"/>
    </location>
</feature>
<evidence type="ECO:0000256" key="7">
    <source>
        <dbReference type="SAM" id="MobiDB-lite"/>
    </source>
</evidence>
<organism evidence="10 11">
    <name type="scientific">Streptomyces physcomitrii</name>
    <dbReference type="NCBI Taxonomy" id="2724184"/>
    <lineage>
        <taxon>Bacteria</taxon>
        <taxon>Bacillati</taxon>
        <taxon>Actinomycetota</taxon>
        <taxon>Actinomycetes</taxon>
        <taxon>Kitasatosporales</taxon>
        <taxon>Streptomycetaceae</taxon>
        <taxon>Streptomyces</taxon>
    </lineage>
</organism>
<comment type="caution">
    <text evidence="10">The sequence shown here is derived from an EMBL/GenBank/DDBJ whole genome shotgun (WGS) entry which is preliminary data.</text>
</comment>
<dbReference type="Gene3D" id="1.20.1250.20">
    <property type="entry name" value="MFS general substrate transporter like domains"/>
    <property type="match status" value="1"/>
</dbReference>
<feature type="compositionally biased region" description="Polar residues" evidence="7">
    <location>
        <begin position="1"/>
        <end position="11"/>
    </location>
</feature>
<feature type="transmembrane region" description="Helical" evidence="8">
    <location>
        <begin position="435"/>
        <end position="455"/>
    </location>
</feature>
<feature type="compositionally biased region" description="Gly residues" evidence="7">
    <location>
        <begin position="23"/>
        <end position="32"/>
    </location>
</feature>
<evidence type="ECO:0000256" key="6">
    <source>
        <dbReference type="ARBA" id="ARBA00023251"/>
    </source>
</evidence>
<evidence type="ECO:0000259" key="9">
    <source>
        <dbReference type="PROSITE" id="PS50850"/>
    </source>
</evidence>